<keyword evidence="2" id="KW-1185">Reference proteome</keyword>
<evidence type="ECO:0000313" key="2">
    <source>
        <dbReference type="Proteomes" id="UP001207626"/>
    </source>
</evidence>
<protein>
    <submittedName>
        <fullName evidence="1">DUF1292 domain-containing protein</fullName>
    </submittedName>
</protein>
<accession>A0ABT4E0K1</accession>
<gene>
    <name evidence="1" type="ORF">M5X09_20700</name>
</gene>
<dbReference type="Proteomes" id="UP001207626">
    <property type="component" value="Unassembled WGS sequence"/>
</dbReference>
<dbReference type="Pfam" id="PF06949">
    <property type="entry name" value="DUF1292"/>
    <property type="match status" value="1"/>
</dbReference>
<dbReference type="InterPro" id="IPR009711">
    <property type="entry name" value="UPF0473"/>
</dbReference>
<dbReference type="EMBL" id="JAMDLW010000030">
    <property type="protein sequence ID" value="MCY9522048.1"/>
    <property type="molecule type" value="Genomic_DNA"/>
</dbReference>
<evidence type="ECO:0000313" key="1">
    <source>
        <dbReference type="EMBL" id="MCY9522048.1"/>
    </source>
</evidence>
<sequence length="99" mass="11725">MNQPLDIQFIDRLKSVYGDSIEITDERGVSRVLSLTAEFEYRKRAYAVLLPEGGREAEPDLFRIVRGDADQWQLESIDDDDEWEEVMERYDEVAYRDEF</sequence>
<dbReference type="RefSeq" id="WP_087432431.1">
    <property type="nucleotide sequence ID" value="NZ_JAMDLV010000004.1"/>
</dbReference>
<comment type="caution">
    <text evidence="1">The sequence shown here is derived from an EMBL/GenBank/DDBJ whole genome shotgun (WGS) entry which is preliminary data.</text>
</comment>
<name>A0ABT4E0K1_9BACL</name>
<reference evidence="1 2" key="1">
    <citation type="submission" date="2022-05" db="EMBL/GenBank/DDBJ databases">
        <title>Genome Sequencing of Bee-Associated Microbes.</title>
        <authorList>
            <person name="Dunlap C."/>
        </authorList>
    </citation>
    <scope>NUCLEOTIDE SEQUENCE [LARGE SCALE GENOMIC DNA]</scope>
    <source>
        <strain evidence="1 2">NRRL NRS-1438</strain>
    </source>
</reference>
<proteinExistence type="predicted"/>
<organism evidence="1 2">
    <name type="scientific">Paenibacillus apiarius</name>
    <dbReference type="NCBI Taxonomy" id="46240"/>
    <lineage>
        <taxon>Bacteria</taxon>
        <taxon>Bacillati</taxon>
        <taxon>Bacillota</taxon>
        <taxon>Bacilli</taxon>
        <taxon>Bacillales</taxon>
        <taxon>Paenibacillaceae</taxon>
        <taxon>Paenibacillus</taxon>
    </lineage>
</organism>